<protein>
    <recommendedName>
        <fullName evidence="4">MBG domain-containing protein</fullName>
    </recommendedName>
</protein>
<reference evidence="2 3" key="1">
    <citation type="submission" date="2021-09" db="EMBL/GenBank/DDBJ databases">
        <title>The complete genome sequence of a new microorganism.</title>
        <authorList>
            <person name="Zi Z."/>
        </authorList>
    </citation>
    <scope>NUCLEOTIDE SEQUENCE [LARGE SCALE GENOMIC DNA]</scope>
    <source>
        <strain evidence="2 3">WGZ8</strain>
    </source>
</reference>
<sequence length="219" mass="22037">MPSPITITADQSTTFTLVADYSSVTDAAGVTITGPDTSTGFAIDATAGAGGTISVYGTLTAGGGIYDPTSTRPGYNVTIYKQGSINATMGYGIALQKQATVINYGEITAHQVGISLGAGESIAINDGSIAADVGIQAFGDNTIIDNGGMIDAATNGIVVRGGTPTRSRMEASSMPDKSGSGSTTPQGSRRPPIRGQSPQVSLRLGAAPARMNSSITVRS</sequence>
<organism evidence="2 3">
    <name type="scientific">Microvirga puerhi</name>
    <dbReference type="NCBI Taxonomy" id="2876078"/>
    <lineage>
        <taxon>Bacteria</taxon>
        <taxon>Pseudomonadati</taxon>
        <taxon>Pseudomonadota</taxon>
        <taxon>Alphaproteobacteria</taxon>
        <taxon>Hyphomicrobiales</taxon>
        <taxon>Methylobacteriaceae</taxon>
        <taxon>Microvirga</taxon>
    </lineage>
</organism>
<evidence type="ECO:0008006" key="4">
    <source>
        <dbReference type="Google" id="ProtNLM"/>
    </source>
</evidence>
<accession>A0ABS7VK87</accession>
<proteinExistence type="predicted"/>
<evidence type="ECO:0000256" key="1">
    <source>
        <dbReference type="SAM" id="MobiDB-lite"/>
    </source>
</evidence>
<feature type="region of interest" description="Disordered" evidence="1">
    <location>
        <begin position="160"/>
        <end position="219"/>
    </location>
</feature>
<keyword evidence="3" id="KW-1185">Reference proteome</keyword>
<name>A0ABS7VK87_9HYPH</name>
<dbReference type="Proteomes" id="UP000704176">
    <property type="component" value="Unassembled WGS sequence"/>
</dbReference>
<evidence type="ECO:0000313" key="3">
    <source>
        <dbReference type="Proteomes" id="UP000704176"/>
    </source>
</evidence>
<dbReference type="EMBL" id="JAIRBM010000004">
    <property type="protein sequence ID" value="MBZ6075948.1"/>
    <property type="molecule type" value="Genomic_DNA"/>
</dbReference>
<evidence type="ECO:0000313" key="2">
    <source>
        <dbReference type="EMBL" id="MBZ6075948.1"/>
    </source>
</evidence>
<comment type="caution">
    <text evidence="2">The sequence shown here is derived from an EMBL/GenBank/DDBJ whole genome shotgun (WGS) entry which is preliminary data.</text>
</comment>
<gene>
    <name evidence="2" type="ORF">K9B37_06555</name>
</gene>
<dbReference type="RefSeq" id="WP_224312266.1">
    <property type="nucleotide sequence ID" value="NZ_JAIRBM010000004.1"/>
</dbReference>